<keyword evidence="7" id="KW-0282">Flagellum</keyword>
<dbReference type="KEGG" id="pef:A7E78_05330"/>
<evidence type="ECO:0000313" key="7">
    <source>
        <dbReference type="EMBL" id="APG27315.1"/>
    </source>
</evidence>
<evidence type="ECO:0000256" key="6">
    <source>
        <dbReference type="SAM" id="MobiDB-lite"/>
    </source>
</evidence>
<dbReference type="EMBL" id="CP015519">
    <property type="protein sequence ID" value="APG27315.1"/>
    <property type="molecule type" value="Genomic_DNA"/>
</dbReference>
<keyword evidence="7" id="KW-0966">Cell projection</keyword>
<keyword evidence="3 4" id="KW-0975">Bacterial flagellum</keyword>
<sequence>MKNINAINSTFPSPTAPQKAGKPGGGFADQLKDAINSTNEAQVKADQAVEQLHSGQGGSLHEVMLSLEKADISMRLFVQLRNKAVDAYQEIMRMNV</sequence>
<name>A0A1L3GN52_9BACT</name>
<dbReference type="AlphaFoldDB" id="A0A1L3GN52"/>
<protein>
    <recommendedName>
        <fullName evidence="4 5">Flagellar hook-basal body complex protein FliE</fullName>
    </recommendedName>
</protein>
<dbReference type="PANTHER" id="PTHR34653:SF1">
    <property type="entry name" value="FLAGELLAR HOOK-BASAL BODY COMPLEX PROTEIN FLIE"/>
    <property type="match status" value="1"/>
</dbReference>
<comment type="subcellular location">
    <subcellularLocation>
        <location evidence="1 4">Bacterial flagellum basal body</location>
    </subcellularLocation>
</comment>
<dbReference type="GO" id="GO:0005198">
    <property type="term" value="F:structural molecule activity"/>
    <property type="evidence" value="ECO:0007669"/>
    <property type="project" value="UniProtKB-UniRule"/>
</dbReference>
<gene>
    <name evidence="4" type="primary">fliE</name>
    <name evidence="7" type="ORF">A7E78_05330</name>
</gene>
<dbReference type="InterPro" id="IPR001624">
    <property type="entry name" value="FliE"/>
</dbReference>
<evidence type="ECO:0000256" key="1">
    <source>
        <dbReference type="ARBA" id="ARBA00004117"/>
    </source>
</evidence>
<proteinExistence type="inferred from homology"/>
<evidence type="ECO:0000313" key="8">
    <source>
        <dbReference type="Proteomes" id="UP000182517"/>
    </source>
</evidence>
<reference evidence="7 8" key="1">
    <citation type="journal article" date="2017" name="Genome Announc.">
        <title>Complete Genome Sequences of Two Acetylene-Fermenting Pelobacter acetylenicus Strains.</title>
        <authorList>
            <person name="Sutton J.M."/>
            <person name="Baesman S.M."/>
            <person name="Fierst J.L."/>
            <person name="Poret-Peterson A.T."/>
            <person name="Oremland R.S."/>
            <person name="Dunlap D.S."/>
            <person name="Akob D.M."/>
        </authorList>
    </citation>
    <scope>NUCLEOTIDE SEQUENCE [LARGE SCALE GENOMIC DNA]</scope>
    <source>
        <strain evidence="7 8">SFB93</strain>
    </source>
</reference>
<dbReference type="Pfam" id="PF02049">
    <property type="entry name" value="FliE"/>
    <property type="match status" value="1"/>
</dbReference>
<dbReference type="HAMAP" id="MF_00724">
    <property type="entry name" value="FliE"/>
    <property type="match status" value="1"/>
</dbReference>
<organism evidence="7 8">
    <name type="scientific">Syntrophotalea acetylenivorans</name>
    <dbReference type="NCBI Taxonomy" id="1842532"/>
    <lineage>
        <taxon>Bacteria</taxon>
        <taxon>Pseudomonadati</taxon>
        <taxon>Thermodesulfobacteriota</taxon>
        <taxon>Desulfuromonadia</taxon>
        <taxon>Desulfuromonadales</taxon>
        <taxon>Syntrophotaleaceae</taxon>
        <taxon>Syntrophotalea</taxon>
    </lineage>
</organism>
<dbReference type="Proteomes" id="UP000182517">
    <property type="component" value="Chromosome"/>
</dbReference>
<dbReference type="RefSeq" id="WP_072283279.1">
    <property type="nucleotide sequence ID" value="NZ_CP015519.1"/>
</dbReference>
<dbReference type="PRINTS" id="PR01006">
    <property type="entry name" value="FLGHOOKFLIE"/>
</dbReference>
<dbReference type="STRING" id="1842532.A7E78_05330"/>
<feature type="compositionally biased region" description="Polar residues" evidence="6">
    <location>
        <begin position="1"/>
        <end position="13"/>
    </location>
</feature>
<keyword evidence="7" id="KW-0969">Cilium</keyword>
<evidence type="ECO:0000256" key="2">
    <source>
        <dbReference type="ARBA" id="ARBA00009272"/>
    </source>
</evidence>
<dbReference type="GO" id="GO:0071973">
    <property type="term" value="P:bacterial-type flagellum-dependent cell motility"/>
    <property type="evidence" value="ECO:0007669"/>
    <property type="project" value="InterPro"/>
</dbReference>
<keyword evidence="8" id="KW-1185">Reference proteome</keyword>
<dbReference type="GO" id="GO:0003774">
    <property type="term" value="F:cytoskeletal motor activity"/>
    <property type="evidence" value="ECO:0007669"/>
    <property type="project" value="InterPro"/>
</dbReference>
<feature type="region of interest" description="Disordered" evidence="6">
    <location>
        <begin position="1"/>
        <end position="31"/>
    </location>
</feature>
<dbReference type="NCBIfam" id="TIGR00205">
    <property type="entry name" value="fliE"/>
    <property type="match status" value="1"/>
</dbReference>
<dbReference type="OrthoDB" id="285952at2"/>
<accession>A0A1L3GN52</accession>
<dbReference type="GO" id="GO:0009425">
    <property type="term" value="C:bacterial-type flagellum basal body"/>
    <property type="evidence" value="ECO:0007669"/>
    <property type="project" value="UniProtKB-SubCell"/>
</dbReference>
<dbReference type="PANTHER" id="PTHR34653">
    <property type="match status" value="1"/>
</dbReference>
<evidence type="ECO:0000256" key="5">
    <source>
        <dbReference type="NCBIfam" id="TIGR00205"/>
    </source>
</evidence>
<evidence type="ECO:0000256" key="4">
    <source>
        <dbReference type="HAMAP-Rule" id="MF_00724"/>
    </source>
</evidence>
<evidence type="ECO:0000256" key="3">
    <source>
        <dbReference type="ARBA" id="ARBA00023143"/>
    </source>
</evidence>
<comment type="similarity">
    <text evidence="2 4">Belongs to the FliE family.</text>
</comment>